<feature type="transmembrane region" description="Helical" evidence="7">
    <location>
        <begin position="21"/>
        <end position="41"/>
    </location>
</feature>
<keyword evidence="4 7" id="KW-0812">Transmembrane</keyword>
<gene>
    <name evidence="8" type="ORF">SNR37_000689</name>
</gene>
<dbReference type="CDD" id="cd13127">
    <property type="entry name" value="MATE_tuaB_like"/>
    <property type="match status" value="1"/>
</dbReference>
<keyword evidence="9" id="KW-1185">Reference proteome</keyword>
<keyword evidence="6 7" id="KW-0472">Membrane</keyword>
<feature type="transmembrane region" description="Helical" evidence="7">
    <location>
        <begin position="210"/>
        <end position="229"/>
    </location>
</feature>
<feature type="transmembrane region" description="Helical" evidence="7">
    <location>
        <begin position="414"/>
        <end position="435"/>
    </location>
</feature>
<evidence type="ECO:0000256" key="2">
    <source>
        <dbReference type="ARBA" id="ARBA00007430"/>
    </source>
</evidence>
<dbReference type="PANTHER" id="PTHR30250:SF10">
    <property type="entry name" value="LIPOPOLYSACCHARIDE BIOSYNTHESIS PROTEIN WZXC"/>
    <property type="match status" value="1"/>
</dbReference>
<comment type="caution">
    <text evidence="8">The sequence shown here is derived from an EMBL/GenBank/DDBJ whole genome shotgun (WGS) entry which is preliminary data.</text>
</comment>
<evidence type="ECO:0000256" key="5">
    <source>
        <dbReference type="ARBA" id="ARBA00022989"/>
    </source>
</evidence>
<feature type="transmembrane region" description="Helical" evidence="7">
    <location>
        <begin position="53"/>
        <end position="71"/>
    </location>
</feature>
<keyword evidence="5 7" id="KW-1133">Transmembrane helix</keyword>
<evidence type="ECO:0000313" key="8">
    <source>
        <dbReference type="EMBL" id="MEE1675364.1"/>
    </source>
</evidence>
<feature type="transmembrane region" description="Helical" evidence="7">
    <location>
        <begin position="385"/>
        <end position="402"/>
    </location>
</feature>
<dbReference type="PANTHER" id="PTHR30250">
    <property type="entry name" value="PST FAMILY PREDICTED COLANIC ACID TRANSPORTER"/>
    <property type="match status" value="1"/>
</dbReference>
<evidence type="ECO:0000256" key="3">
    <source>
        <dbReference type="ARBA" id="ARBA00022475"/>
    </source>
</evidence>
<feature type="transmembrane region" description="Helical" evidence="7">
    <location>
        <begin position="441"/>
        <end position="465"/>
    </location>
</feature>
<feature type="transmembrane region" description="Helical" evidence="7">
    <location>
        <begin position="121"/>
        <end position="140"/>
    </location>
</feature>
<feature type="transmembrane region" description="Helical" evidence="7">
    <location>
        <begin position="294"/>
        <end position="316"/>
    </location>
</feature>
<evidence type="ECO:0000313" key="9">
    <source>
        <dbReference type="Proteomes" id="UP001310248"/>
    </source>
</evidence>
<feature type="transmembrane region" description="Helical" evidence="7">
    <location>
        <begin position="83"/>
        <end position="101"/>
    </location>
</feature>
<feature type="transmembrane region" description="Helical" evidence="7">
    <location>
        <begin position="359"/>
        <end position="379"/>
    </location>
</feature>
<organism evidence="8 9">
    <name type="scientific">Agarivorans aestuarii</name>
    <dbReference type="NCBI Taxonomy" id="1563703"/>
    <lineage>
        <taxon>Bacteria</taxon>
        <taxon>Pseudomonadati</taxon>
        <taxon>Pseudomonadota</taxon>
        <taxon>Gammaproteobacteria</taxon>
        <taxon>Alteromonadales</taxon>
        <taxon>Alteromonadaceae</taxon>
        <taxon>Agarivorans</taxon>
    </lineage>
</organism>
<feature type="transmembrane region" description="Helical" evidence="7">
    <location>
        <begin position="147"/>
        <end position="165"/>
    </location>
</feature>
<dbReference type="Proteomes" id="UP001310248">
    <property type="component" value="Unassembled WGS sequence"/>
</dbReference>
<keyword evidence="3" id="KW-1003">Cell membrane</keyword>
<feature type="transmembrane region" description="Helical" evidence="7">
    <location>
        <begin position="322"/>
        <end position="338"/>
    </location>
</feature>
<evidence type="ECO:0000256" key="7">
    <source>
        <dbReference type="SAM" id="Phobius"/>
    </source>
</evidence>
<evidence type="ECO:0000256" key="4">
    <source>
        <dbReference type="ARBA" id="ARBA00022692"/>
    </source>
</evidence>
<evidence type="ECO:0000256" key="1">
    <source>
        <dbReference type="ARBA" id="ARBA00004651"/>
    </source>
</evidence>
<sequence>MTKDSKLKNQVLSSLKWVAMGKIVTQILRWAMTFWVIRLLSPDDYGLVAMSDVLFGFLNLLLGSLFASSIIQEKNLTKQSLKQLFGAIILSHIGFFALQYSLADLAGSYYQSDIVSQILKVNAWCFIILTLEVIPAALLAKNMEFKRVSIIAAISNIVAAVSTLVMAYLGYGFWSLVIGEIIFISLRAVLTFAAKPINFLPSFKINDITAMLKFGGMLSIQSVLFYVFMHMDVAIAGRIMTPTEVGLYAIGLQVALMPQKKIMPLLRQVAFPAFSQIQDQPKLIANYVLKAQRLCISLTLPIFWGLASVTDLVIPLLLGEKWLGAVIPTTIMLMIMPLRFSEELFNPALKSLKKVNHMLVNLCFMVVIMFISIVVAARYGATGLALAWLCGFPIAYLIVAWRNSQTLNTQFSQFVKLLLAPMLSGAAMFAVVYGAKTFIEADIAIALLLQITLGGITYLGLMMLLDRASIKEVLSMLKRSK</sequence>
<evidence type="ECO:0000256" key="6">
    <source>
        <dbReference type="ARBA" id="ARBA00023136"/>
    </source>
</evidence>
<dbReference type="EMBL" id="JAYDYW010000012">
    <property type="protein sequence ID" value="MEE1675364.1"/>
    <property type="molecule type" value="Genomic_DNA"/>
</dbReference>
<accession>A0ABU7G8M3</accession>
<dbReference type="InterPro" id="IPR050833">
    <property type="entry name" value="Poly_Biosynth_Transport"/>
</dbReference>
<comment type="subcellular location">
    <subcellularLocation>
        <location evidence="1">Cell membrane</location>
        <topology evidence="1">Multi-pass membrane protein</topology>
    </subcellularLocation>
</comment>
<proteinExistence type="inferred from homology"/>
<reference evidence="9" key="1">
    <citation type="submission" date="2023-07" db="EMBL/GenBank/DDBJ databases">
        <title>Draft genome sequence of Agarivorans aestuarii strain ZMCS4, a CAZymes producing bacteria isolated from the marine brown algae Clodostephus spongiosus.</title>
        <authorList>
            <person name="Lorente B."/>
            <person name="Cabral C."/>
            <person name="Frias J."/>
            <person name="Faria J."/>
            <person name="Toubarro D."/>
        </authorList>
    </citation>
    <scope>NUCLEOTIDE SEQUENCE [LARGE SCALE GENOMIC DNA]</scope>
    <source>
        <strain evidence="9">ZMCS4</strain>
    </source>
</reference>
<dbReference type="Pfam" id="PF13440">
    <property type="entry name" value="Polysacc_synt_3"/>
    <property type="match status" value="1"/>
</dbReference>
<comment type="similarity">
    <text evidence="2">Belongs to the polysaccharide synthase family.</text>
</comment>
<reference evidence="8 9" key="2">
    <citation type="submission" date="2023-12" db="EMBL/GenBank/DDBJ databases">
        <authorList>
            <consortium name="Cladostephus spongiosus"/>
            <person name="Lorente B."/>
            <person name="Cabral C."/>
            <person name="Frias J."/>
            <person name="Faria J."/>
            <person name="Toubarro D."/>
        </authorList>
    </citation>
    <scope>NUCLEOTIDE SEQUENCE [LARGE SCALE GENOMIC DNA]</scope>
    <source>
        <strain evidence="8 9">ZMCS4</strain>
    </source>
</reference>
<protein>
    <submittedName>
        <fullName evidence="8">Lipopolysaccharide biosynthesis protein</fullName>
    </submittedName>
</protein>
<dbReference type="RefSeq" id="WP_329776288.1">
    <property type="nucleotide sequence ID" value="NZ_JAYDYW010000012.1"/>
</dbReference>
<name>A0ABU7G8M3_9ALTE</name>